<name>A0A3M2WEF1_PSEYM</name>
<organism evidence="1 2">
    <name type="scientific">Pseudomonas syringae pv. maculicola</name>
    <dbReference type="NCBI Taxonomy" id="59511"/>
    <lineage>
        <taxon>Bacteria</taxon>
        <taxon>Pseudomonadati</taxon>
        <taxon>Pseudomonadota</taxon>
        <taxon>Gammaproteobacteria</taxon>
        <taxon>Pseudomonadales</taxon>
        <taxon>Pseudomonadaceae</taxon>
        <taxon>Pseudomonas</taxon>
    </lineage>
</organism>
<reference evidence="1 2" key="1">
    <citation type="submission" date="2018-08" db="EMBL/GenBank/DDBJ databases">
        <title>Recombination of ecologically and evolutionarily significant loci maintains genetic cohesion in the Pseudomonas syringae species complex.</title>
        <authorList>
            <person name="Dillon M."/>
            <person name="Thakur S."/>
            <person name="Almeida R.N.D."/>
            <person name="Weir B.S."/>
            <person name="Guttman D.S."/>
        </authorList>
    </citation>
    <scope>NUCLEOTIDE SEQUENCE [LARGE SCALE GENOMIC DNA]</scope>
    <source>
        <strain evidence="1 2">88_10</strain>
    </source>
</reference>
<accession>A0A3M2WEF1</accession>
<sequence length="158" mass="17723">MDENNLVIDHDMLYRDVIKSDAQGNEFLQLHEPQLDGPQLRVLGKTRLGYRQLNAERWVAAPLYLIELTERGTRKLVGKPTKDGKEACLLLRFRVDGADADRGDAEIIAETLVIDDNIESNTGESFDRKDVKLQLYTMLSAEGGASNYWLDSGSVSPK</sequence>
<protein>
    <submittedName>
        <fullName evidence="1">Uncharacterized protein</fullName>
    </submittedName>
</protein>
<dbReference type="InterPro" id="IPR009216">
    <property type="entry name" value="Virulence_factor_SrfB"/>
</dbReference>
<dbReference type="AlphaFoldDB" id="A0A3M2WEF1"/>
<comment type="caution">
    <text evidence="1">The sequence shown here is derived from an EMBL/GenBank/DDBJ whole genome shotgun (WGS) entry which is preliminary data.</text>
</comment>
<dbReference type="Proteomes" id="UP000282378">
    <property type="component" value="Unassembled WGS sequence"/>
</dbReference>
<evidence type="ECO:0000313" key="2">
    <source>
        <dbReference type="Proteomes" id="UP000282378"/>
    </source>
</evidence>
<proteinExistence type="predicted"/>
<gene>
    <name evidence="1" type="ORF">APX70_02490</name>
</gene>
<evidence type="ECO:0000313" key="1">
    <source>
        <dbReference type="EMBL" id="RML49535.1"/>
    </source>
</evidence>
<dbReference type="EMBL" id="RBNL01003498">
    <property type="protein sequence ID" value="RML49535.1"/>
    <property type="molecule type" value="Genomic_DNA"/>
</dbReference>
<dbReference type="Pfam" id="PF07520">
    <property type="entry name" value="SrfB"/>
    <property type="match status" value="1"/>
</dbReference>